<keyword evidence="1" id="KW-0175">Coiled coil</keyword>
<protein>
    <submittedName>
        <fullName evidence="2">Uncharacterized protein</fullName>
    </submittedName>
</protein>
<evidence type="ECO:0000256" key="1">
    <source>
        <dbReference type="SAM" id="Coils"/>
    </source>
</evidence>
<comment type="caution">
    <text evidence="2">The sequence shown here is derived from an EMBL/GenBank/DDBJ whole genome shotgun (WGS) entry which is preliminary data.</text>
</comment>
<feature type="coiled-coil region" evidence="1">
    <location>
        <begin position="14"/>
        <end position="41"/>
    </location>
</feature>
<evidence type="ECO:0000313" key="2">
    <source>
        <dbReference type="EMBL" id="GAC91949.1"/>
    </source>
</evidence>
<name>R4G1Y3_9BACL</name>
<proteinExistence type="predicted"/>
<dbReference type="Proteomes" id="UP000013057">
    <property type="component" value="Unassembled WGS sequence"/>
</dbReference>
<dbReference type="EMBL" id="BARH01000022">
    <property type="protein sequence ID" value="GAC91949.1"/>
    <property type="molecule type" value="Genomic_DNA"/>
</dbReference>
<accession>R4G1Y3</accession>
<gene>
    <name evidence="2" type="ORF">KN10_2385</name>
</gene>
<dbReference type="AlphaFoldDB" id="R4G1Y3"/>
<evidence type="ECO:0000313" key="3">
    <source>
        <dbReference type="Proteomes" id="UP000013057"/>
    </source>
</evidence>
<sequence length="98" mass="11849">MFYFSTFLRSLRMKKQGGKKMDRLEKELQSYTRAKHQKHDALMKAFDTWGKEVEATLNHLEKINGKFFQQFEANMGDAEAFFAKKEKQFARMRRQFRE</sequence>
<organism evidence="2 3">
    <name type="scientific">Anoxybacillus flavithermus NBRC 109594</name>
    <dbReference type="NCBI Taxonomy" id="1315967"/>
    <lineage>
        <taxon>Bacteria</taxon>
        <taxon>Bacillati</taxon>
        <taxon>Bacillota</taxon>
        <taxon>Bacilli</taxon>
        <taxon>Bacillales</taxon>
        <taxon>Anoxybacillaceae</taxon>
        <taxon>Anoxybacillus</taxon>
    </lineage>
</organism>
<reference evidence="3" key="1">
    <citation type="journal article" date="2013" name="Genome Announc.">
        <title>Draft Genome Sequence of a Thermophilic Member of the Bacillaceae, Anoxybacillus flavithermus Strain Kn10, Isolated from the Kan-nawa Hot Spring in Japan.</title>
        <authorList>
            <person name="Matsutani M."/>
            <person name="Shirakihara Y."/>
            <person name="Imada K."/>
            <person name="Yakushi T."/>
            <person name="Matsushita K."/>
        </authorList>
    </citation>
    <scope>NUCLEOTIDE SEQUENCE [LARGE SCALE GENOMIC DNA]</scope>
    <source>
        <strain evidence="3">NBRC 109594</strain>
    </source>
</reference>